<accession>B6G1K5</accession>
<feature type="domain" description="UDP-X diphosphatase-like N-terminal oligomerisation" evidence="1">
    <location>
        <begin position="10"/>
        <end position="44"/>
    </location>
</feature>
<reference evidence="2 3" key="1">
    <citation type="submission" date="2008-09" db="EMBL/GenBank/DDBJ databases">
        <authorList>
            <person name="Fulton L."/>
            <person name="Clifton S."/>
            <person name="Fulton B."/>
            <person name="Xu J."/>
            <person name="Minx P."/>
            <person name="Pepin K.H."/>
            <person name="Johnson M."/>
            <person name="Thiruvilangam P."/>
            <person name="Bhonagiri V."/>
            <person name="Nash W.E."/>
            <person name="Mardis E.R."/>
            <person name="Wilson R.K."/>
        </authorList>
    </citation>
    <scope>NUCLEOTIDE SEQUENCE [LARGE SCALE GENOMIC DNA]</scope>
    <source>
        <strain evidence="2 3">DSM 13275</strain>
    </source>
</reference>
<gene>
    <name evidence="2" type="ORF">CLOHIR_02012</name>
</gene>
<dbReference type="AlphaFoldDB" id="B6G1K5"/>
<evidence type="ECO:0000313" key="2">
    <source>
        <dbReference type="EMBL" id="EEA84313.1"/>
    </source>
</evidence>
<sequence>MKNNTFLNEPWLKWAIDIQSIAQAGIEYTKDIYDKERYEMLRLLIQ</sequence>
<keyword evidence="3" id="KW-1185">Reference proteome</keyword>
<dbReference type="Proteomes" id="UP000003178">
    <property type="component" value="Unassembled WGS sequence"/>
</dbReference>
<evidence type="ECO:0000259" key="1">
    <source>
        <dbReference type="Pfam" id="PF12535"/>
    </source>
</evidence>
<reference evidence="2 3" key="2">
    <citation type="submission" date="2008-10" db="EMBL/GenBank/DDBJ databases">
        <title>Draft genome sequence of Clostridium hiranonis (DSM 13275).</title>
        <authorList>
            <person name="Sudarsanam P."/>
            <person name="Ley R."/>
            <person name="Guruge J."/>
            <person name="Turnbaugh P.J."/>
            <person name="Mahowald M."/>
            <person name="Liep D."/>
            <person name="Gordon J."/>
        </authorList>
    </citation>
    <scope>NUCLEOTIDE SEQUENCE [LARGE SCALE GENOMIC DNA]</scope>
    <source>
        <strain evidence="2 3">DSM 13275</strain>
    </source>
</reference>
<name>B6G1K5_PEPHT</name>
<dbReference type="Gene3D" id="6.10.250.1120">
    <property type="match status" value="1"/>
</dbReference>
<proteinExistence type="predicted"/>
<dbReference type="RefSeq" id="WP_006440874.1">
    <property type="nucleotide sequence ID" value="NZ_DS995359.1"/>
</dbReference>
<dbReference type="InterPro" id="IPR059176">
    <property type="entry name" value="UDP-X_N"/>
</dbReference>
<dbReference type="HOGENOM" id="CLU_3182052_0_0_9"/>
<comment type="caution">
    <text evidence="2">The sequence shown here is derived from an EMBL/GenBank/DDBJ whole genome shotgun (WGS) entry which is preliminary data.</text>
</comment>
<dbReference type="EMBL" id="ABWP01000075">
    <property type="protein sequence ID" value="EEA84313.1"/>
    <property type="molecule type" value="Genomic_DNA"/>
</dbReference>
<organism evidence="2 3">
    <name type="scientific">Peptacetobacter hiranonis (strain DSM 13275 / JCM 10541 / KCTC 15199 / TO-931)</name>
    <name type="common">Clostridium hiranonis</name>
    <dbReference type="NCBI Taxonomy" id="500633"/>
    <lineage>
        <taxon>Bacteria</taxon>
        <taxon>Bacillati</taxon>
        <taxon>Bacillota</taxon>
        <taxon>Clostridia</taxon>
        <taxon>Peptostreptococcales</taxon>
        <taxon>Peptostreptococcaceae</taxon>
        <taxon>Peptacetobacter</taxon>
    </lineage>
</organism>
<evidence type="ECO:0000313" key="3">
    <source>
        <dbReference type="Proteomes" id="UP000003178"/>
    </source>
</evidence>
<dbReference type="Pfam" id="PF12535">
    <property type="entry name" value="Nudix_N"/>
    <property type="match status" value="1"/>
</dbReference>
<protein>
    <recommendedName>
        <fullName evidence="1">UDP-X diphosphatase-like N-terminal oligomerisation domain-containing protein</fullName>
    </recommendedName>
</protein>